<accession>A0ABU1AQ64</accession>
<name>A0ABU1AQ64_9BACT</name>
<evidence type="ECO:0000313" key="2">
    <source>
        <dbReference type="Proteomes" id="UP001225316"/>
    </source>
</evidence>
<evidence type="ECO:0000313" key="1">
    <source>
        <dbReference type="EMBL" id="MDQ8206278.1"/>
    </source>
</evidence>
<reference evidence="1 2" key="1">
    <citation type="submission" date="2023-04" db="EMBL/GenBank/DDBJ databases">
        <title>A novel bacteria isolated from coastal sediment.</title>
        <authorList>
            <person name="Liu X.-J."/>
            <person name="Du Z.-J."/>
        </authorList>
    </citation>
    <scope>NUCLEOTIDE SEQUENCE [LARGE SCALE GENOMIC DNA]</scope>
    <source>
        <strain evidence="1 2">SDUM461003</strain>
    </source>
</reference>
<evidence type="ECO:0008006" key="3">
    <source>
        <dbReference type="Google" id="ProtNLM"/>
    </source>
</evidence>
<keyword evidence="2" id="KW-1185">Reference proteome</keyword>
<dbReference type="RefSeq" id="WP_308948305.1">
    <property type="nucleotide sequence ID" value="NZ_JARXHW010000003.1"/>
</dbReference>
<protein>
    <recommendedName>
        <fullName evidence="3">DUF403 domain-containing protein</fullName>
    </recommendedName>
</protein>
<organism evidence="1 2">
    <name type="scientific">Thalassobacterium maritimum</name>
    <dbReference type="NCBI Taxonomy" id="3041265"/>
    <lineage>
        <taxon>Bacteria</taxon>
        <taxon>Pseudomonadati</taxon>
        <taxon>Verrucomicrobiota</taxon>
        <taxon>Opitutia</taxon>
        <taxon>Puniceicoccales</taxon>
        <taxon>Coraliomargaritaceae</taxon>
        <taxon>Thalassobacterium</taxon>
    </lineage>
</organism>
<dbReference type="Proteomes" id="UP001225316">
    <property type="component" value="Unassembled WGS sequence"/>
</dbReference>
<comment type="caution">
    <text evidence="1">The sequence shown here is derived from an EMBL/GenBank/DDBJ whole genome shotgun (WGS) entry which is preliminary data.</text>
</comment>
<sequence length="277" mass="31998">MRESDAFLVTAMAYCLSWEIAGARASQHWSGIREFTQGNDMLSDTERWCCELYEESSPTAQEERSIQSRINARMDHPRAVLKLRAAILDLLPESIRESAARHRLMQSLITPEKYGPLRTWLAERNIAGFRPAQPNLAPLAEREADFYQFIETPYFLEGYRKYWHQKPKSRNNRQMRVLLCVSAALSQMLTFDSSSELREWCKRLAVIGSYSQQTQFDVAEMCMLMAGESYDAHELGFRLLVDAQALDRKNLITFCDRYADELTGFARELVRGMQIIA</sequence>
<dbReference type="EMBL" id="JARXHW010000003">
    <property type="protein sequence ID" value="MDQ8206278.1"/>
    <property type="molecule type" value="Genomic_DNA"/>
</dbReference>
<proteinExistence type="predicted"/>
<gene>
    <name evidence="1" type="ORF">QEH52_02080</name>
</gene>